<evidence type="ECO:0000313" key="3">
    <source>
        <dbReference type="Proteomes" id="UP000054383"/>
    </source>
</evidence>
<feature type="chain" id="PRO_5006711451" evidence="1">
    <location>
        <begin position="20"/>
        <end position="128"/>
    </location>
</feature>
<dbReference type="AlphaFoldDB" id="A0A0U1M1Q7"/>
<evidence type="ECO:0000313" key="2">
    <source>
        <dbReference type="EMBL" id="CRG88980.1"/>
    </source>
</evidence>
<name>A0A0U1M1Q7_TALIS</name>
<dbReference type="EMBL" id="CVMT01000005">
    <property type="protein sequence ID" value="CRG88980.1"/>
    <property type="molecule type" value="Genomic_DNA"/>
</dbReference>
<keyword evidence="3" id="KW-1185">Reference proteome</keyword>
<feature type="signal peptide" evidence="1">
    <location>
        <begin position="1"/>
        <end position="19"/>
    </location>
</feature>
<sequence length="128" mass="14587">MFSLSLWLVLFLKILKLIQNPLELLEVQQTAMFITTLREHAVSAWRQCTRLQNLHRNTCLDSSSPDLAFVMFPRTRSLADYYDLANAKDHLAMSTKVVYRHGDTPILGTDKGITINVLLAALNIDLKE</sequence>
<dbReference type="Proteomes" id="UP000054383">
    <property type="component" value="Unassembled WGS sequence"/>
</dbReference>
<proteinExistence type="predicted"/>
<organism evidence="2 3">
    <name type="scientific">Talaromyces islandicus</name>
    <name type="common">Penicillium islandicum</name>
    <dbReference type="NCBI Taxonomy" id="28573"/>
    <lineage>
        <taxon>Eukaryota</taxon>
        <taxon>Fungi</taxon>
        <taxon>Dikarya</taxon>
        <taxon>Ascomycota</taxon>
        <taxon>Pezizomycotina</taxon>
        <taxon>Eurotiomycetes</taxon>
        <taxon>Eurotiomycetidae</taxon>
        <taxon>Eurotiales</taxon>
        <taxon>Trichocomaceae</taxon>
        <taxon>Talaromyces</taxon>
        <taxon>Talaromyces sect. Islandici</taxon>
    </lineage>
</organism>
<accession>A0A0U1M1Q7</accession>
<protein>
    <submittedName>
        <fullName evidence="2">Uncharacterized protein</fullName>
    </submittedName>
</protein>
<reference evidence="2 3" key="1">
    <citation type="submission" date="2015-04" db="EMBL/GenBank/DDBJ databases">
        <authorList>
            <person name="Syromyatnikov M.Y."/>
            <person name="Popov V.N."/>
        </authorList>
    </citation>
    <scope>NUCLEOTIDE SEQUENCE [LARGE SCALE GENOMIC DNA]</scope>
    <source>
        <strain evidence="2">WF-38-12</strain>
    </source>
</reference>
<evidence type="ECO:0000256" key="1">
    <source>
        <dbReference type="SAM" id="SignalP"/>
    </source>
</evidence>
<keyword evidence="1" id="KW-0732">Signal</keyword>
<gene>
    <name evidence="2" type="ORF">PISL3812_06015</name>
</gene>